<accession>A0ABT2U925</accession>
<proteinExistence type="predicted"/>
<keyword evidence="2" id="KW-1185">Reference proteome</keyword>
<protein>
    <submittedName>
        <fullName evidence="1">Uncharacterized protein</fullName>
    </submittedName>
</protein>
<evidence type="ECO:0000313" key="1">
    <source>
        <dbReference type="EMBL" id="MCU6790496.1"/>
    </source>
</evidence>
<sequence>MFAPESVKSPSHFMAGTFCRSRKTIHCSVLILRKDKMRGLNNRNGSLTNLDTLNFIEIHKNGANQYCVLINGIDRDGTLTTGVYAWDTLKDAMTCAKGIAKMFNFPEVLINKKMD</sequence>
<organism evidence="1 2">
    <name type="scientific">Paenibacillus baimaensis</name>
    <dbReference type="NCBI Taxonomy" id="2982185"/>
    <lineage>
        <taxon>Bacteria</taxon>
        <taxon>Bacillati</taxon>
        <taxon>Bacillota</taxon>
        <taxon>Bacilli</taxon>
        <taxon>Bacillales</taxon>
        <taxon>Paenibacillaceae</taxon>
        <taxon>Paenibacillus</taxon>
    </lineage>
</organism>
<name>A0ABT2U925_9BACL</name>
<reference evidence="1 2" key="1">
    <citation type="submission" date="2022-09" db="EMBL/GenBank/DDBJ databases">
        <authorList>
            <person name="Han X.L."/>
            <person name="Wang Q."/>
            <person name="Lu T."/>
        </authorList>
    </citation>
    <scope>NUCLEOTIDE SEQUENCE [LARGE SCALE GENOMIC DNA]</scope>
    <source>
        <strain evidence="1 2">WQ 127069</strain>
    </source>
</reference>
<gene>
    <name evidence="1" type="ORF">OB236_00010</name>
</gene>
<evidence type="ECO:0000313" key="2">
    <source>
        <dbReference type="Proteomes" id="UP001652445"/>
    </source>
</evidence>
<dbReference type="EMBL" id="JAOQIO010000001">
    <property type="protein sequence ID" value="MCU6790496.1"/>
    <property type="molecule type" value="Genomic_DNA"/>
</dbReference>
<comment type="caution">
    <text evidence="1">The sequence shown here is derived from an EMBL/GenBank/DDBJ whole genome shotgun (WGS) entry which is preliminary data.</text>
</comment>
<dbReference type="Proteomes" id="UP001652445">
    <property type="component" value="Unassembled WGS sequence"/>
</dbReference>